<protein>
    <submittedName>
        <fullName evidence="4">Lactonase family protein</fullName>
    </submittedName>
</protein>
<keyword evidence="3" id="KW-0732">Signal</keyword>
<dbReference type="Gene3D" id="2.130.10.10">
    <property type="entry name" value="YVTN repeat-like/Quinoprotein amine dehydrogenase"/>
    <property type="match status" value="1"/>
</dbReference>
<dbReference type="InterPro" id="IPR015943">
    <property type="entry name" value="WD40/YVTN_repeat-like_dom_sf"/>
</dbReference>
<keyword evidence="2" id="KW-0119">Carbohydrate metabolism</keyword>
<proteinExistence type="inferred from homology"/>
<dbReference type="PANTHER" id="PTHR30344:SF1">
    <property type="entry name" value="6-PHOSPHOGLUCONOLACTONASE"/>
    <property type="match status" value="1"/>
</dbReference>
<dbReference type="PANTHER" id="PTHR30344">
    <property type="entry name" value="6-PHOSPHOGLUCONOLACTONASE-RELATED"/>
    <property type="match status" value="1"/>
</dbReference>
<comment type="caution">
    <text evidence="4">The sequence shown here is derived from an EMBL/GenBank/DDBJ whole genome shotgun (WGS) entry which is preliminary data.</text>
</comment>
<dbReference type="SUPFAM" id="SSF51004">
    <property type="entry name" value="C-terminal (heme d1) domain of cytochrome cd1-nitrite reductase"/>
    <property type="match status" value="1"/>
</dbReference>
<dbReference type="RefSeq" id="WP_377064955.1">
    <property type="nucleotide sequence ID" value="NZ_JBHSJJ010000006.1"/>
</dbReference>
<feature type="chain" id="PRO_5045731501" evidence="3">
    <location>
        <begin position="19"/>
        <end position="381"/>
    </location>
</feature>
<sequence>MIKHLLYLMILLALPAMAQNKAKEILYVGTFSENDSKGIYVMEFDRNTLNFKEIQTIHDRKSPSFITIHPNKKYLYAAYREGTGDQDPNGTVIAYVIKSDNGELEKINEVSSRGAGPCHISVDPAGSTVFVSHYQGGNLASFKILDNGGISEAASFIQHEGSSKHPERQAGPHMHSMIPSRDGQFVYASDLGLDKIMIYRLTPSESTLSLATPSYAGSAAGAGPRHFVIHPHLPYAYSVEELSNTVAIFKVDPQSGALSPIDRVNMLSDQIRTDFNAAADIHISKNGKWLYASNRGQNNLACYEINSKNGTLTLKGHIDSGGEHPRNFKIDDKGEFVFVANMNSDNVVVFSHDPQTGMLTPTGKSIHIPRAVCVEQLSLDR</sequence>
<accession>A0ABV9T1B6</accession>
<evidence type="ECO:0000313" key="5">
    <source>
        <dbReference type="Proteomes" id="UP001595818"/>
    </source>
</evidence>
<evidence type="ECO:0000256" key="2">
    <source>
        <dbReference type="ARBA" id="ARBA00022526"/>
    </source>
</evidence>
<organism evidence="4 5">
    <name type="scientific">Negadavirga shengliensis</name>
    <dbReference type="NCBI Taxonomy" id="1389218"/>
    <lineage>
        <taxon>Bacteria</taxon>
        <taxon>Pseudomonadati</taxon>
        <taxon>Bacteroidota</taxon>
        <taxon>Cytophagia</taxon>
        <taxon>Cytophagales</taxon>
        <taxon>Cyclobacteriaceae</taxon>
        <taxon>Negadavirga</taxon>
    </lineage>
</organism>
<feature type="signal peptide" evidence="3">
    <location>
        <begin position="1"/>
        <end position="18"/>
    </location>
</feature>
<dbReference type="Proteomes" id="UP001595818">
    <property type="component" value="Unassembled WGS sequence"/>
</dbReference>
<evidence type="ECO:0000256" key="3">
    <source>
        <dbReference type="SAM" id="SignalP"/>
    </source>
</evidence>
<keyword evidence="5" id="KW-1185">Reference proteome</keyword>
<dbReference type="InterPro" id="IPR019405">
    <property type="entry name" value="Lactonase_7-beta_prop"/>
</dbReference>
<dbReference type="InterPro" id="IPR011048">
    <property type="entry name" value="Haem_d1_sf"/>
</dbReference>
<evidence type="ECO:0000313" key="4">
    <source>
        <dbReference type="EMBL" id="MFC4872508.1"/>
    </source>
</evidence>
<keyword evidence="2" id="KW-0313">Glucose metabolism</keyword>
<evidence type="ECO:0000256" key="1">
    <source>
        <dbReference type="ARBA" id="ARBA00005564"/>
    </source>
</evidence>
<name>A0ABV9T1B6_9BACT</name>
<dbReference type="Pfam" id="PF10282">
    <property type="entry name" value="Lactonase"/>
    <property type="match status" value="1"/>
</dbReference>
<dbReference type="EMBL" id="JBHSJJ010000006">
    <property type="protein sequence ID" value="MFC4872508.1"/>
    <property type="molecule type" value="Genomic_DNA"/>
</dbReference>
<comment type="similarity">
    <text evidence="1">Belongs to the cycloisomerase 2 family.</text>
</comment>
<gene>
    <name evidence="4" type="ORF">ACFPFU_12485</name>
</gene>
<dbReference type="InterPro" id="IPR050282">
    <property type="entry name" value="Cycloisomerase_2"/>
</dbReference>
<reference evidence="5" key="1">
    <citation type="journal article" date="2019" name="Int. J. Syst. Evol. Microbiol.">
        <title>The Global Catalogue of Microorganisms (GCM) 10K type strain sequencing project: providing services to taxonomists for standard genome sequencing and annotation.</title>
        <authorList>
            <consortium name="The Broad Institute Genomics Platform"/>
            <consortium name="The Broad Institute Genome Sequencing Center for Infectious Disease"/>
            <person name="Wu L."/>
            <person name="Ma J."/>
        </authorList>
    </citation>
    <scope>NUCLEOTIDE SEQUENCE [LARGE SCALE GENOMIC DNA]</scope>
    <source>
        <strain evidence="5">CGMCC 4.7466</strain>
    </source>
</reference>